<accession>A0ABD5LW97</accession>
<evidence type="ECO:0000256" key="1">
    <source>
        <dbReference type="SAM" id="MobiDB-lite"/>
    </source>
</evidence>
<reference evidence="2 3" key="1">
    <citation type="submission" date="2024-06" db="EMBL/GenBank/DDBJ databases">
        <title>Halorubrum miltondacostae sp. nov., a potential PHA producer isolated from an inland solar saltern in Rio Maior, Portugal.</title>
        <authorList>
            <person name="Albuquerque L."/>
            <person name="Viver T."/>
            <person name="Barroso C."/>
            <person name="Claudino R."/>
            <person name="Galvan M."/>
            <person name="Simoes G."/>
            <person name="Lobo Da Cunha A."/>
            <person name="Egas C."/>
        </authorList>
    </citation>
    <scope>NUCLEOTIDE SEQUENCE [LARGE SCALE GENOMIC DNA]</scope>
    <source>
        <strain evidence="2 3">RMP-11</strain>
    </source>
</reference>
<feature type="compositionally biased region" description="Basic and acidic residues" evidence="1">
    <location>
        <begin position="7"/>
        <end position="17"/>
    </location>
</feature>
<evidence type="ECO:0000313" key="2">
    <source>
        <dbReference type="EMBL" id="MEZ3162291.1"/>
    </source>
</evidence>
<dbReference type="EMBL" id="JBEDNY010000001">
    <property type="protein sequence ID" value="MEZ3162291.1"/>
    <property type="molecule type" value="Genomic_DNA"/>
</dbReference>
<dbReference type="RefSeq" id="WP_371158960.1">
    <property type="nucleotide sequence ID" value="NZ_JBEDNX010000006.1"/>
</dbReference>
<sequence>MPPTCSHDGRISQRDVDSGTGLDGPPIDGLGGGTDLIDVASLSRSRFERGEALDEGNVA</sequence>
<proteinExistence type="predicted"/>
<comment type="caution">
    <text evidence="2">The sequence shown here is derived from an EMBL/GenBank/DDBJ whole genome shotgun (WGS) entry which is preliminary data.</text>
</comment>
<feature type="compositionally biased region" description="Low complexity" evidence="1">
    <location>
        <begin position="19"/>
        <end position="28"/>
    </location>
</feature>
<dbReference type="AlphaFoldDB" id="A0ABD5LW97"/>
<protein>
    <submittedName>
        <fullName evidence="2">Uncharacterized protein</fullName>
    </submittedName>
</protein>
<dbReference type="Proteomes" id="UP001567572">
    <property type="component" value="Unassembled WGS sequence"/>
</dbReference>
<evidence type="ECO:0000313" key="3">
    <source>
        <dbReference type="Proteomes" id="UP001567572"/>
    </source>
</evidence>
<keyword evidence="3" id="KW-1185">Reference proteome</keyword>
<organism evidence="2 3">
    <name type="scientific">Halorubrum miltondacostae</name>
    <dbReference type="NCBI Taxonomy" id="3076378"/>
    <lineage>
        <taxon>Archaea</taxon>
        <taxon>Methanobacteriati</taxon>
        <taxon>Methanobacteriota</taxon>
        <taxon>Stenosarchaea group</taxon>
        <taxon>Halobacteria</taxon>
        <taxon>Halobacteriales</taxon>
        <taxon>Haloferacaceae</taxon>
        <taxon>Halorubrum</taxon>
    </lineage>
</organism>
<gene>
    <name evidence="2" type="ORF">ABNG04_00110</name>
</gene>
<name>A0ABD5LW97_9EURY</name>
<feature type="region of interest" description="Disordered" evidence="1">
    <location>
        <begin position="1"/>
        <end position="34"/>
    </location>
</feature>